<protein>
    <recommendedName>
        <fullName evidence="6">protein xylosyltransferase</fullName>
        <ecNumber evidence="6">2.4.2.26</ecNumber>
    </recommendedName>
    <alternativeName>
        <fullName evidence="18">Peptide O-xylosyltransferase</fullName>
    </alternativeName>
</protein>
<evidence type="ECO:0000256" key="9">
    <source>
        <dbReference type="ARBA" id="ARBA00022692"/>
    </source>
</evidence>
<name>A0A8B8CFR4_CRAVI</name>
<keyword evidence="14" id="KW-0333">Golgi apparatus</keyword>
<dbReference type="GeneID" id="111118293"/>
<dbReference type="Pfam" id="PF01822">
    <property type="entry name" value="WSC"/>
    <property type="match status" value="1"/>
</dbReference>
<evidence type="ECO:0000256" key="5">
    <source>
        <dbReference type="ARBA" id="ARBA00010195"/>
    </source>
</evidence>
<keyword evidence="9 21" id="KW-0812">Transmembrane</keyword>
<feature type="region of interest" description="Disordered" evidence="20">
    <location>
        <begin position="882"/>
        <end position="905"/>
    </location>
</feature>
<dbReference type="GO" id="GO:0005789">
    <property type="term" value="C:endoplasmic reticulum membrane"/>
    <property type="evidence" value="ECO:0007669"/>
    <property type="project" value="UniProtKB-SubCell"/>
</dbReference>
<dbReference type="GO" id="GO:0000139">
    <property type="term" value="C:Golgi membrane"/>
    <property type="evidence" value="ECO:0007669"/>
    <property type="project" value="UniProtKB-SubCell"/>
</dbReference>
<feature type="compositionally biased region" description="Low complexity" evidence="20">
    <location>
        <begin position="882"/>
        <end position="893"/>
    </location>
</feature>
<evidence type="ECO:0000256" key="16">
    <source>
        <dbReference type="ARBA" id="ARBA00023157"/>
    </source>
</evidence>
<evidence type="ECO:0000256" key="13">
    <source>
        <dbReference type="ARBA" id="ARBA00022989"/>
    </source>
</evidence>
<dbReference type="UniPathway" id="UPA00756"/>
<evidence type="ECO:0000256" key="2">
    <source>
        <dbReference type="ARBA" id="ARBA00004648"/>
    </source>
</evidence>
<dbReference type="PROSITE" id="PS51212">
    <property type="entry name" value="WSC"/>
    <property type="match status" value="1"/>
</dbReference>
<keyword evidence="12" id="KW-0735">Signal-anchor</keyword>
<keyword evidence="23" id="KW-1185">Reference proteome</keyword>
<evidence type="ECO:0000256" key="8">
    <source>
        <dbReference type="ARBA" id="ARBA00022679"/>
    </source>
</evidence>
<proteinExistence type="inferred from homology"/>
<comment type="catalytic activity">
    <reaction evidence="19">
        <text>UDP-alpha-D-xylose + L-seryl-[protein] = 3-O-(beta-D-xylosyl)-L-seryl-[protein] + UDP + H(+)</text>
        <dbReference type="Rhea" id="RHEA:50192"/>
        <dbReference type="Rhea" id="RHEA-COMP:9863"/>
        <dbReference type="Rhea" id="RHEA-COMP:12567"/>
        <dbReference type="ChEBI" id="CHEBI:15378"/>
        <dbReference type="ChEBI" id="CHEBI:29999"/>
        <dbReference type="ChEBI" id="CHEBI:57632"/>
        <dbReference type="ChEBI" id="CHEBI:58223"/>
        <dbReference type="ChEBI" id="CHEBI:132085"/>
        <dbReference type="EC" id="2.4.2.26"/>
    </reaction>
</comment>
<feature type="domain" description="WSC" evidence="22">
    <location>
        <begin position="163"/>
        <end position="254"/>
    </location>
</feature>
<feature type="transmembrane region" description="Helical" evidence="21">
    <location>
        <begin position="18"/>
        <end position="36"/>
    </location>
</feature>
<keyword evidence="13 21" id="KW-1133">Transmembrane helix</keyword>
<comment type="pathway">
    <text evidence="3">Glycan metabolism; chondroitin sulfate biosynthesis.</text>
</comment>
<evidence type="ECO:0000256" key="12">
    <source>
        <dbReference type="ARBA" id="ARBA00022968"/>
    </source>
</evidence>
<dbReference type="GO" id="GO:0030158">
    <property type="term" value="F:protein xylosyltransferase activity"/>
    <property type="evidence" value="ECO:0007669"/>
    <property type="project" value="UniProtKB-EC"/>
</dbReference>
<dbReference type="UniPathway" id="UPA00755"/>
<comment type="pathway">
    <text evidence="4">Glycan metabolism; heparan sulfate biosynthesis.</text>
</comment>
<evidence type="ECO:0000256" key="14">
    <source>
        <dbReference type="ARBA" id="ARBA00023034"/>
    </source>
</evidence>
<dbReference type="Pfam" id="PF12529">
    <property type="entry name" value="Xylo_C"/>
    <property type="match status" value="1"/>
</dbReference>
<evidence type="ECO:0000256" key="7">
    <source>
        <dbReference type="ARBA" id="ARBA00022676"/>
    </source>
</evidence>
<keyword evidence="8" id="KW-0808">Transferase</keyword>
<dbReference type="GO" id="GO:0050650">
    <property type="term" value="P:chondroitin sulfate proteoglycan biosynthetic process"/>
    <property type="evidence" value="ECO:0007669"/>
    <property type="project" value="TreeGrafter"/>
</dbReference>
<keyword evidence="10" id="KW-0479">Metal-binding</keyword>
<organism evidence="23 24">
    <name type="scientific">Crassostrea virginica</name>
    <name type="common">Eastern oyster</name>
    <dbReference type="NCBI Taxonomy" id="6565"/>
    <lineage>
        <taxon>Eukaryota</taxon>
        <taxon>Metazoa</taxon>
        <taxon>Spiralia</taxon>
        <taxon>Lophotrochozoa</taxon>
        <taxon>Mollusca</taxon>
        <taxon>Bivalvia</taxon>
        <taxon>Autobranchia</taxon>
        <taxon>Pteriomorphia</taxon>
        <taxon>Ostreida</taxon>
        <taxon>Ostreoidea</taxon>
        <taxon>Ostreidae</taxon>
        <taxon>Crassostrea</taxon>
    </lineage>
</organism>
<keyword evidence="17" id="KW-0325">Glycoprotein</keyword>
<evidence type="ECO:0000313" key="24">
    <source>
        <dbReference type="RefSeq" id="XP_022313386.1"/>
    </source>
</evidence>
<evidence type="ECO:0000256" key="18">
    <source>
        <dbReference type="ARBA" id="ARBA00042865"/>
    </source>
</evidence>
<dbReference type="OrthoDB" id="2019572at2759"/>
<feature type="compositionally biased region" description="Polar residues" evidence="20">
    <location>
        <begin position="894"/>
        <end position="905"/>
    </location>
</feature>
<keyword evidence="11" id="KW-0256">Endoplasmic reticulum</keyword>
<evidence type="ECO:0000256" key="20">
    <source>
        <dbReference type="SAM" id="MobiDB-lite"/>
    </source>
</evidence>
<sequence length="905" mass="103369">MAASRIASSRRLCCKYKCIFYVAFVILCIQFVLYYINIKYEETQSGNRKEDDLRGSENLDLGEPLENLQKKQEGAHNHLRKSEDHSLEVLTNDENKSNQGQGYLPAYTSPCRLESSQALSAIGRAKSKECKQEIADIACGIQEGGVYPGSLPNTCHLKGNHSKGHYYGCYLDNSEDRDMAHQKTYPTENWSQLCIEYCLQIGFRYAGLQYGRECWCGNAFGKHGTEGAKCNQPCPAVPKETCGGYLSSDVYSTGIQERLSNGPGDLHFEDNVQPKVKVLFVLTLNGRQVRQVRRLLKAIYHQDHFYLLHIDARQEYLYRELLPLEELLSNVKLVRKRLATIWGGANLLDAHLHIMEEALNADWKWDYYVNLSESDYPLKKLESLVSYLTKYKGHVFLKSHGRNTSLFLRKQGLDQTFLQCDNHLWRLGARTLPKGIQMDGGSDWVGLPRQFCQYVITSEDKLLTGLKKLYKYTLLPVESFFHTLLHNSHFCDKWMENNLHVTNWNRKRGCKCQHKNVVDWCGCSPNDFLSQDLDRILSYEVKPVFFGRKFEPAVNQDIINSMDVYMFGNEMTDVTALTSYWQNEYHHLDLSTKVDSTYLTFYLSFMRMTTTRLVADTTTQCQVLPERLLQVHLFQRSDRTQGLLVLFEAVDGRGTKVVLESHMMMRQHYTVINPLGPAGRLINLEVGSDFDLKEAIFRNYGQFLGPYSDLVLRHTWGPGEPLVVSIAWIDPAKVIAASHDVNITGEGQITPHKPLLKLPLRPGVWTCKIMYRWEIVAEVDFLVLPLTLFKGNSLDFSQAALHHNGPIGYYAKQDFSEFEEVLKVTNIKEARAAADENGQKYGPVLEEWTDQLCAIFWSVQDTCQTGEVSSECSSIRKCEETSWSSLSPDPKSSITAINPNTGYIR</sequence>
<evidence type="ECO:0000256" key="11">
    <source>
        <dbReference type="ARBA" id="ARBA00022824"/>
    </source>
</evidence>
<keyword evidence="7" id="KW-0328">Glycosyltransferase</keyword>
<dbReference type="GO" id="GO:0015012">
    <property type="term" value="P:heparan sulfate proteoglycan biosynthetic process"/>
    <property type="evidence" value="ECO:0007669"/>
    <property type="project" value="UniProtKB-UniPathway"/>
</dbReference>
<reference evidence="24" key="1">
    <citation type="submission" date="2025-08" db="UniProtKB">
        <authorList>
            <consortium name="RefSeq"/>
        </authorList>
    </citation>
    <scope>IDENTIFICATION</scope>
    <source>
        <tissue evidence="24">Whole sample</tissue>
    </source>
</reference>
<keyword evidence="15 21" id="KW-0472">Membrane</keyword>
<evidence type="ECO:0000313" key="23">
    <source>
        <dbReference type="Proteomes" id="UP000694844"/>
    </source>
</evidence>
<evidence type="ECO:0000256" key="4">
    <source>
        <dbReference type="ARBA" id="ARBA00005093"/>
    </source>
</evidence>
<dbReference type="Proteomes" id="UP000694844">
    <property type="component" value="Chromosome 2"/>
</dbReference>
<evidence type="ECO:0000256" key="3">
    <source>
        <dbReference type="ARBA" id="ARBA00004840"/>
    </source>
</evidence>
<dbReference type="AlphaFoldDB" id="A0A8B8CFR4"/>
<dbReference type="InterPro" id="IPR043538">
    <property type="entry name" value="XYLT"/>
</dbReference>
<dbReference type="PANTHER" id="PTHR46025:SF3">
    <property type="entry name" value="XYLOSYLTRANSFERASE OXT"/>
    <property type="match status" value="1"/>
</dbReference>
<dbReference type="InterPro" id="IPR002889">
    <property type="entry name" value="WSC_carb-bd"/>
</dbReference>
<dbReference type="KEGG" id="cvn:111118293"/>
<dbReference type="EC" id="2.4.2.26" evidence="6"/>
<dbReference type="InterPro" id="IPR003406">
    <property type="entry name" value="Glyco_trans_14"/>
</dbReference>
<dbReference type="GO" id="GO:0046872">
    <property type="term" value="F:metal ion binding"/>
    <property type="evidence" value="ECO:0007669"/>
    <property type="project" value="UniProtKB-KW"/>
</dbReference>
<dbReference type="PANTHER" id="PTHR46025">
    <property type="entry name" value="XYLOSYLTRANSFERASE OXT"/>
    <property type="match status" value="1"/>
</dbReference>
<evidence type="ECO:0000256" key="1">
    <source>
        <dbReference type="ARBA" id="ARBA00004323"/>
    </source>
</evidence>
<evidence type="ECO:0000256" key="6">
    <source>
        <dbReference type="ARBA" id="ARBA00011972"/>
    </source>
</evidence>
<dbReference type="RefSeq" id="XP_022313386.1">
    <property type="nucleotide sequence ID" value="XM_022457678.1"/>
</dbReference>
<accession>A0A8B8CFR4</accession>
<comment type="subcellular location">
    <subcellularLocation>
        <location evidence="2">Endoplasmic reticulum membrane</location>
        <topology evidence="2">Single-pass type II membrane protein</topology>
    </subcellularLocation>
    <subcellularLocation>
        <location evidence="1">Golgi apparatus membrane</location>
        <topology evidence="1">Single-pass type II membrane protein</topology>
    </subcellularLocation>
</comment>
<evidence type="ECO:0000256" key="19">
    <source>
        <dbReference type="ARBA" id="ARBA00047847"/>
    </source>
</evidence>
<evidence type="ECO:0000256" key="17">
    <source>
        <dbReference type="ARBA" id="ARBA00023180"/>
    </source>
</evidence>
<evidence type="ECO:0000259" key="22">
    <source>
        <dbReference type="PROSITE" id="PS51212"/>
    </source>
</evidence>
<dbReference type="InterPro" id="IPR024448">
    <property type="entry name" value="XylT_C"/>
</dbReference>
<evidence type="ECO:0000256" key="21">
    <source>
        <dbReference type="SAM" id="Phobius"/>
    </source>
</evidence>
<keyword evidence="16" id="KW-1015">Disulfide bond</keyword>
<dbReference type="SMART" id="SM00321">
    <property type="entry name" value="WSC"/>
    <property type="match status" value="1"/>
</dbReference>
<evidence type="ECO:0000256" key="10">
    <source>
        <dbReference type="ARBA" id="ARBA00022723"/>
    </source>
</evidence>
<evidence type="ECO:0000256" key="15">
    <source>
        <dbReference type="ARBA" id="ARBA00023136"/>
    </source>
</evidence>
<gene>
    <name evidence="24" type="primary">LOC111118293</name>
</gene>
<dbReference type="Pfam" id="PF02485">
    <property type="entry name" value="Branch"/>
    <property type="match status" value="1"/>
</dbReference>
<comment type="similarity">
    <text evidence="5">Belongs to the glycosyltransferase 14 family. XylT subfamily.</text>
</comment>